<dbReference type="OrthoDB" id="9813438at2"/>
<name>A0A3S8U2E4_9RHOB</name>
<dbReference type="RefSeq" id="WP_125323985.1">
    <property type="nucleotide sequence ID" value="NZ_CP034328.1"/>
</dbReference>
<protein>
    <submittedName>
        <fullName evidence="1">ATP-binding protein</fullName>
    </submittedName>
</protein>
<proteinExistence type="predicted"/>
<dbReference type="GO" id="GO:0005524">
    <property type="term" value="F:ATP binding"/>
    <property type="evidence" value="ECO:0007669"/>
    <property type="project" value="UniProtKB-KW"/>
</dbReference>
<dbReference type="InterPro" id="IPR036890">
    <property type="entry name" value="HATPase_C_sf"/>
</dbReference>
<keyword evidence="2" id="KW-1185">Reference proteome</keyword>
<dbReference type="AlphaFoldDB" id="A0A3S8U2E4"/>
<evidence type="ECO:0000313" key="1">
    <source>
        <dbReference type="EMBL" id="AZL57784.1"/>
    </source>
</evidence>
<sequence>MIPAEKKRADANPTKAFFVRMITRDITLEDCIFDLVDNSIDGAWELSGGHPLSLDDKTNLSAYKISIRIEEDRFEISDNCGGITLDDAVEYAFTFGRKDKAETENFSIGVYGIGMKRAIFKLGTQIDIRSTYEIDENLESFRVPINVEAWLASGDENWDFDIEESEHLDQKGVKITVSDLTEAARRSFESPRFIKNLRRSIARDYALHLHRGLVIEVQGKPVSGWTIELRQGGDFSPMRAQFENVMDGERVFVEILAGMAAPPPNDSEPSEDFDDDQNTSGWYVICNGRIVLAADKTTVTGWGTEGWPQWHPQYTGFMGIIVFSSRRADLLPLTTTKRSVDETSAVYRQFRPKMRETTKEWISYTNTRKQIREEAIQREAAAKAVPIFEVAIRQEVELPRIIQKTKVPEANVLYTVPRQRLRSLASAFGNINMAYKDVGLKSFEYAFKDLVGDE</sequence>
<keyword evidence="1" id="KW-0547">Nucleotide-binding</keyword>
<gene>
    <name evidence="1" type="ORF">EI545_02350</name>
</gene>
<dbReference type="Proteomes" id="UP000282002">
    <property type="component" value="Chromosome"/>
</dbReference>
<accession>A0A3S8U2E4</accession>
<evidence type="ECO:0000313" key="2">
    <source>
        <dbReference type="Proteomes" id="UP000282002"/>
    </source>
</evidence>
<dbReference type="Pfam" id="PF13589">
    <property type="entry name" value="HATPase_c_3"/>
    <property type="match status" value="1"/>
</dbReference>
<keyword evidence="1" id="KW-0067">ATP-binding</keyword>
<dbReference type="Gene3D" id="3.30.565.10">
    <property type="entry name" value="Histidine kinase-like ATPase, C-terminal domain"/>
    <property type="match status" value="1"/>
</dbReference>
<dbReference type="KEGG" id="taw:EI545_02350"/>
<reference evidence="1 2" key="1">
    <citation type="submission" date="2018-12" db="EMBL/GenBank/DDBJ databases">
        <title>Complete genome sequencing of Tabrizicola sp. K13M18.</title>
        <authorList>
            <person name="Bae J.-W."/>
        </authorList>
    </citation>
    <scope>NUCLEOTIDE SEQUENCE [LARGE SCALE GENOMIC DNA]</scope>
    <source>
        <strain evidence="1 2">K13M18</strain>
    </source>
</reference>
<dbReference type="EMBL" id="CP034328">
    <property type="protein sequence ID" value="AZL57784.1"/>
    <property type="molecule type" value="Genomic_DNA"/>
</dbReference>
<organism evidence="1 2">
    <name type="scientific">Tabrizicola piscis</name>
    <dbReference type="NCBI Taxonomy" id="2494374"/>
    <lineage>
        <taxon>Bacteria</taxon>
        <taxon>Pseudomonadati</taxon>
        <taxon>Pseudomonadota</taxon>
        <taxon>Alphaproteobacteria</taxon>
        <taxon>Rhodobacterales</taxon>
        <taxon>Paracoccaceae</taxon>
        <taxon>Tabrizicola</taxon>
    </lineage>
</organism>
<dbReference type="SUPFAM" id="SSF55874">
    <property type="entry name" value="ATPase domain of HSP90 chaperone/DNA topoisomerase II/histidine kinase"/>
    <property type="match status" value="1"/>
</dbReference>